<dbReference type="EMBL" id="QXIS01000033">
    <property type="protein sequence ID" value="RIE05721.1"/>
    <property type="molecule type" value="Genomic_DNA"/>
</dbReference>
<comment type="caution">
    <text evidence="1">The sequence shown here is derived from an EMBL/GenBank/DDBJ whole genome shotgun (WGS) entry which is preliminary data.</text>
</comment>
<organism evidence="1 2">
    <name type="scientific">Candidatus Cryosericum terrychapinii</name>
    <dbReference type="NCBI Taxonomy" id="2290919"/>
    <lineage>
        <taxon>Bacteria</taxon>
        <taxon>Pseudomonadati</taxon>
        <taxon>Caldisericota/Cryosericota group</taxon>
        <taxon>Candidatus Cryosericota</taxon>
        <taxon>Candidatus Cryosericia</taxon>
        <taxon>Candidatus Cryosericales</taxon>
        <taxon>Candidatus Cryosericaceae</taxon>
        <taxon>Candidatus Cryosericum</taxon>
    </lineage>
</organism>
<dbReference type="OrthoDB" id="2845550at2"/>
<proteinExistence type="predicted"/>
<name>A0A398D2Q6_9BACT</name>
<accession>A0A398D2Q6</accession>
<gene>
    <name evidence="1" type="ORF">SMC7_06090</name>
</gene>
<evidence type="ECO:0000313" key="2">
    <source>
        <dbReference type="Proteomes" id="UP000266328"/>
    </source>
</evidence>
<keyword evidence="2" id="KW-1185">Reference proteome</keyword>
<dbReference type="InterPro" id="IPR029055">
    <property type="entry name" value="Ntn_hydrolases_N"/>
</dbReference>
<dbReference type="Gene3D" id="3.60.20.10">
    <property type="entry name" value="Glutamine Phosphoribosylpyrophosphate, subunit 1, domain 1"/>
    <property type="match status" value="1"/>
</dbReference>
<protein>
    <submittedName>
        <fullName evidence="1">Uncharacterized protein</fullName>
    </submittedName>
</protein>
<sequence>MSLGIAFKGAEGIVLAADSRVTLTTQVQPGQLQQQAMLLPASYDNATKLLKVKGQDFVAAVTYGLGAIGLAAPRTAHSLLPEFEAKLNQETKERLSVTEFAGKLSEFFMTQWTAANMPQNKTIPDIVFLVGGFDKDAPYGRVFEVDIPSGPTPKEWDSDPGMFGPVWGGQREFTDRLLQGFDPNLVALVKAALNLSDIQTTTLENALKPLSVQIPYQFLPLQDCVDLSIFLIRTTMKIQTWQVGIRGVGGAIDLATITRTDGFRPIQQKKIKGETIKSEVE</sequence>
<dbReference type="Proteomes" id="UP000266328">
    <property type="component" value="Unassembled WGS sequence"/>
</dbReference>
<reference evidence="1 2" key="1">
    <citation type="submission" date="2018-09" db="EMBL/GenBank/DDBJ databases">
        <title>Discovery and Ecogenomic Context for Candidatus Cryosericales, a Global Caldiserica Order Active in Thawing Permafrost.</title>
        <authorList>
            <person name="Martinez M.A."/>
            <person name="Woodcroft B.J."/>
            <person name="Ignacio Espinoza J.C."/>
            <person name="Zayed A."/>
            <person name="Singleton C.M."/>
            <person name="Boyd J."/>
            <person name="Li Y.-F."/>
            <person name="Purvine S."/>
            <person name="Maughan H."/>
            <person name="Hodgkins S.B."/>
            <person name="Anderson D."/>
            <person name="Sederholm M."/>
            <person name="Temperton B."/>
            <person name="Saleska S.R."/>
            <person name="Tyson G.W."/>
            <person name="Rich V.I."/>
        </authorList>
    </citation>
    <scope>NUCLEOTIDE SEQUENCE [LARGE SCALE GENOMIC DNA]</scope>
    <source>
        <strain evidence="1 2">SMC7</strain>
    </source>
</reference>
<evidence type="ECO:0000313" key="1">
    <source>
        <dbReference type="EMBL" id="RIE05721.1"/>
    </source>
</evidence>
<dbReference type="AlphaFoldDB" id="A0A398D2Q6"/>